<dbReference type="GO" id="GO:0005796">
    <property type="term" value="C:Golgi lumen"/>
    <property type="evidence" value="ECO:0007669"/>
    <property type="project" value="TreeGrafter"/>
</dbReference>
<dbReference type="PANTHER" id="PTHR45694:SF5">
    <property type="entry name" value="GLUTAREDOXIN 2"/>
    <property type="match status" value="1"/>
</dbReference>
<dbReference type="GO" id="GO:0034599">
    <property type="term" value="P:cellular response to oxidative stress"/>
    <property type="evidence" value="ECO:0007669"/>
    <property type="project" value="TreeGrafter"/>
</dbReference>
<feature type="domain" description="Glutaredoxin" evidence="2">
    <location>
        <begin position="169"/>
        <end position="234"/>
    </location>
</feature>
<dbReference type="EMBL" id="JAKJXP020000145">
    <property type="protein sequence ID" value="KAK7742218.1"/>
    <property type="molecule type" value="Genomic_DNA"/>
</dbReference>
<dbReference type="GO" id="GO:0015038">
    <property type="term" value="F:glutathione disulfide oxidoreductase activity"/>
    <property type="evidence" value="ECO:0007669"/>
    <property type="project" value="TreeGrafter"/>
</dbReference>
<dbReference type="AlphaFoldDB" id="A0AAN9UEY6"/>
<organism evidence="3 4">
    <name type="scientific">Diatrype stigma</name>
    <dbReference type="NCBI Taxonomy" id="117547"/>
    <lineage>
        <taxon>Eukaryota</taxon>
        <taxon>Fungi</taxon>
        <taxon>Dikarya</taxon>
        <taxon>Ascomycota</taxon>
        <taxon>Pezizomycotina</taxon>
        <taxon>Sordariomycetes</taxon>
        <taxon>Xylariomycetidae</taxon>
        <taxon>Xylariales</taxon>
        <taxon>Diatrypaceae</taxon>
        <taxon>Diatrype</taxon>
    </lineage>
</organism>
<dbReference type="GO" id="GO:0005801">
    <property type="term" value="C:cis-Golgi network"/>
    <property type="evidence" value="ECO:0007669"/>
    <property type="project" value="TreeGrafter"/>
</dbReference>
<dbReference type="GO" id="GO:0000324">
    <property type="term" value="C:fungal-type vacuole"/>
    <property type="evidence" value="ECO:0007669"/>
    <property type="project" value="TreeGrafter"/>
</dbReference>
<dbReference type="CDD" id="cd03419">
    <property type="entry name" value="GRX_GRXh_1_2_like"/>
    <property type="match status" value="1"/>
</dbReference>
<name>A0AAN9UEY6_9PEZI</name>
<dbReference type="SUPFAM" id="SSF52833">
    <property type="entry name" value="Thioredoxin-like"/>
    <property type="match status" value="1"/>
</dbReference>
<keyword evidence="4" id="KW-1185">Reference proteome</keyword>
<dbReference type="InterPro" id="IPR036249">
    <property type="entry name" value="Thioredoxin-like_sf"/>
</dbReference>
<proteinExistence type="predicted"/>
<feature type="compositionally biased region" description="Basic and acidic residues" evidence="1">
    <location>
        <begin position="100"/>
        <end position="109"/>
    </location>
</feature>
<evidence type="ECO:0000256" key="1">
    <source>
        <dbReference type="SAM" id="MobiDB-lite"/>
    </source>
</evidence>
<dbReference type="PROSITE" id="PS51354">
    <property type="entry name" value="GLUTAREDOXIN_2"/>
    <property type="match status" value="1"/>
</dbReference>
<feature type="region of interest" description="Disordered" evidence="1">
    <location>
        <begin position="100"/>
        <end position="151"/>
    </location>
</feature>
<dbReference type="InterPro" id="IPR014025">
    <property type="entry name" value="Glutaredoxin_subgr"/>
</dbReference>
<gene>
    <name evidence="3" type="ORF">SLS62_010769</name>
</gene>
<evidence type="ECO:0000313" key="4">
    <source>
        <dbReference type="Proteomes" id="UP001320420"/>
    </source>
</evidence>
<comment type="caution">
    <text evidence="3">The sequence shown here is derived from an EMBL/GenBank/DDBJ whole genome shotgun (WGS) entry which is preliminary data.</text>
</comment>
<dbReference type="InterPro" id="IPR002109">
    <property type="entry name" value="Glutaredoxin"/>
</dbReference>
<protein>
    <recommendedName>
        <fullName evidence="2">Glutaredoxin domain-containing protein</fullName>
    </recommendedName>
</protein>
<sequence>MMPSPRRLRLLMMAVLGTLITILFFTSKMRQTTPQDTRTIQDFYHKTMNAMDHPRGAGQVVGGGKSSTNDPHVKDKDGDGSIGEDDEKLAKEMTERLRAAEQKAKDLANKKAPLRPDSPQKVVGVGSAAGGQGKKGKNRVGSTAEDDDSTEADLELDLTLEEIFKKSPVIIFSKSFCPYSKRAKGVLLEKYSIDPPPYVVELDEHPLGAKIQARLGALTDRKTVPNIMVNKKSIGGGDEIAELDGRKTLIDKFKSMSANKFTMKERFVDKSKEI</sequence>
<reference evidence="3 4" key="1">
    <citation type="submission" date="2024-02" db="EMBL/GenBank/DDBJ databases">
        <title>De novo assembly and annotation of 12 fungi associated with fruit tree decline syndrome in Ontario, Canada.</title>
        <authorList>
            <person name="Sulman M."/>
            <person name="Ellouze W."/>
            <person name="Ilyukhin E."/>
        </authorList>
    </citation>
    <scope>NUCLEOTIDE SEQUENCE [LARGE SCALE GENOMIC DNA]</scope>
    <source>
        <strain evidence="3 4">M11/M66-122</strain>
    </source>
</reference>
<dbReference type="Proteomes" id="UP001320420">
    <property type="component" value="Unassembled WGS sequence"/>
</dbReference>
<accession>A0AAN9UEY6</accession>
<dbReference type="Pfam" id="PF00462">
    <property type="entry name" value="Glutaredoxin"/>
    <property type="match status" value="1"/>
</dbReference>
<evidence type="ECO:0000259" key="2">
    <source>
        <dbReference type="Pfam" id="PF00462"/>
    </source>
</evidence>
<dbReference type="PANTHER" id="PTHR45694">
    <property type="entry name" value="GLUTAREDOXIN 2"/>
    <property type="match status" value="1"/>
</dbReference>
<evidence type="ECO:0000313" key="3">
    <source>
        <dbReference type="EMBL" id="KAK7742218.1"/>
    </source>
</evidence>
<feature type="region of interest" description="Disordered" evidence="1">
    <location>
        <begin position="51"/>
        <end position="86"/>
    </location>
</feature>
<dbReference type="PRINTS" id="PR00160">
    <property type="entry name" value="GLUTAREDOXIN"/>
</dbReference>
<dbReference type="Gene3D" id="3.40.30.10">
    <property type="entry name" value="Glutaredoxin"/>
    <property type="match status" value="1"/>
</dbReference>